<evidence type="ECO:0000313" key="2">
    <source>
        <dbReference type="Proteomes" id="UP001157974"/>
    </source>
</evidence>
<dbReference type="EMBL" id="JAMWBK010000001">
    <property type="protein sequence ID" value="KAJ8908600.1"/>
    <property type="molecule type" value="Genomic_DNA"/>
</dbReference>
<name>A0AAV8V174_9RHOD</name>
<reference evidence="1 2" key="1">
    <citation type="journal article" date="2023" name="Nat. Commun.">
        <title>Origin of minicircular mitochondrial genomes in red algae.</title>
        <authorList>
            <person name="Lee Y."/>
            <person name="Cho C.H."/>
            <person name="Lee Y.M."/>
            <person name="Park S.I."/>
            <person name="Yang J.H."/>
            <person name="West J.A."/>
            <person name="Bhattacharya D."/>
            <person name="Yoon H.S."/>
        </authorList>
    </citation>
    <scope>NUCLEOTIDE SEQUENCE [LARGE SCALE GENOMIC DNA]</scope>
    <source>
        <strain evidence="1 2">CCMP1338</strain>
        <tissue evidence="1">Whole cell</tissue>
    </source>
</reference>
<gene>
    <name evidence="1" type="ORF">NDN08_005305</name>
</gene>
<evidence type="ECO:0008006" key="3">
    <source>
        <dbReference type="Google" id="ProtNLM"/>
    </source>
</evidence>
<dbReference type="AlphaFoldDB" id="A0AAV8V174"/>
<dbReference type="Proteomes" id="UP001157974">
    <property type="component" value="Unassembled WGS sequence"/>
</dbReference>
<comment type="caution">
    <text evidence="1">The sequence shown here is derived from an EMBL/GenBank/DDBJ whole genome shotgun (WGS) entry which is preliminary data.</text>
</comment>
<evidence type="ECO:0000313" key="1">
    <source>
        <dbReference type="EMBL" id="KAJ8908600.1"/>
    </source>
</evidence>
<keyword evidence="2" id="KW-1185">Reference proteome</keyword>
<proteinExistence type="predicted"/>
<accession>A0AAV8V174</accession>
<protein>
    <recommendedName>
        <fullName evidence="3">MULE transposase domain-containing protein</fullName>
    </recommendedName>
</protein>
<sequence>MTRPDIIFSVVTLANEFDARKVTKEHMQKLQSVTRKTTQSATSFRFSKLKMKNLRLVVFSDASFTSGAEPISHIGYLIFVMDHSNKASLISWRSHKAQAESIFYAVMKASVPQEKGLVVDLASIRESYGNGTIQEIGSFQASRILQTP</sequence>
<organism evidence="1 2">
    <name type="scientific">Rhodosorus marinus</name>
    <dbReference type="NCBI Taxonomy" id="101924"/>
    <lineage>
        <taxon>Eukaryota</taxon>
        <taxon>Rhodophyta</taxon>
        <taxon>Stylonematophyceae</taxon>
        <taxon>Stylonematales</taxon>
        <taxon>Stylonemataceae</taxon>
        <taxon>Rhodosorus</taxon>
    </lineage>
</organism>